<keyword evidence="2" id="KW-1185">Reference proteome</keyword>
<accession>A0ACB9V970</accession>
<dbReference type="EMBL" id="CM043028">
    <property type="protein sequence ID" value="KAI4586289.1"/>
    <property type="molecule type" value="Genomic_DNA"/>
</dbReference>
<evidence type="ECO:0000313" key="2">
    <source>
        <dbReference type="Proteomes" id="UP001057279"/>
    </source>
</evidence>
<organism evidence="1 2">
    <name type="scientific">Ovis ammon polii x Ovis aries</name>
    <dbReference type="NCBI Taxonomy" id="2918886"/>
    <lineage>
        <taxon>Eukaryota</taxon>
        <taxon>Metazoa</taxon>
        <taxon>Chordata</taxon>
        <taxon>Craniata</taxon>
        <taxon>Vertebrata</taxon>
        <taxon>Euteleostomi</taxon>
        <taxon>Mammalia</taxon>
        <taxon>Eutheria</taxon>
        <taxon>Laurasiatheria</taxon>
        <taxon>Artiodactyla</taxon>
        <taxon>Ruminantia</taxon>
        <taxon>Pecora</taxon>
        <taxon>Bovidae</taxon>
        <taxon>Caprinae</taxon>
        <taxon>Ovis</taxon>
    </lineage>
</organism>
<dbReference type="Proteomes" id="UP001057279">
    <property type="component" value="Linkage Group LG03"/>
</dbReference>
<evidence type="ECO:0000313" key="1">
    <source>
        <dbReference type="EMBL" id="KAI4586289.1"/>
    </source>
</evidence>
<reference evidence="1" key="1">
    <citation type="submission" date="2022-03" db="EMBL/GenBank/DDBJ databases">
        <title>Genomic analyses of argali, domestic sheep and their hybrids provide insights into chromosomal evolution, heterosis and genetic basis of agronomic traits.</title>
        <authorList>
            <person name="Li M."/>
        </authorList>
    </citation>
    <scope>NUCLEOTIDE SEQUENCE</scope>
    <source>
        <strain evidence="1">F1 hybrid</strain>
    </source>
</reference>
<proteinExistence type="predicted"/>
<comment type="caution">
    <text evidence="1">The sequence shown here is derived from an EMBL/GenBank/DDBJ whole genome shotgun (WGS) entry which is preliminary data.</text>
</comment>
<protein>
    <submittedName>
        <fullName evidence="1">Uncharacterized protein</fullName>
    </submittedName>
</protein>
<name>A0ACB9V970_9CETA</name>
<sequence>MVSEDQECAGWLEVFYNGTWGSVCRSPMEDITVSVICRQLGCGDSGSLNTSVGLREGSRPRWVDLIQCQKTDTSLWQCPSDPWKYSSCSPKEEAYISCAGRRPKNCPAAAPCTDREKLRLRGGDSECSGRVEVWHSGSWGTVCDDSWSLAEAEVVCQQLGCGQALEALRAATFGPGNGSIWLDEVRCGGRESSLWDCAAEPWGQSDCKHEEDAGVRCSGVRKTLPPTPAGTVNIHGLERILSYEDALAEAVYEELDHLVTQKEGLLGSPGFLSDGEDSHDSRSAPEAPDQKTYALGEGYDDAEEVPVPGAPPTCEGSEEEVPPEKEDGMKSEIGSSLNVFREEADPGEGEESPWLLQGEKRDPGYDDVELSALGTSTVTFP</sequence>
<gene>
    <name evidence="1" type="ORF">MJG53_004076</name>
</gene>